<accession>A0AAW6TCR0</accession>
<evidence type="ECO:0000313" key="1">
    <source>
        <dbReference type="EMBL" id="MDI4510423.1"/>
    </source>
</evidence>
<protein>
    <submittedName>
        <fullName evidence="1">Uncharacterized protein</fullName>
    </submittedName>
</protein>
<comment type="caution">
    <text evidence="1">The sequence shown here is derived from an EMBL/GenBank/DDBJ whole genome shotgun (WGS) entry which is preliminary data.</text>
</comment>
<dbReference type="EMBL" id="SSCJ01000008">
    <property type="protein sequence ID" value="MDI4510423.1"/>
    <property type="molecule type" value="Genomic_DNA"/>
</dbReference>
<sequence length="167" mass="19459">MITIKESGVTFGHFDEKDIYKIENSAGHQGLGDGFKIVEFTYLRSNVLFFIEAKSSIPKPESTSDYEAFWQEILEKFENALLLELMGCLRRNQQVYNELADNHKNIDWETIDIHLRLVIKPVPKKHLPPITDKFRARFKKVLKLWAINPNNLFVINEELAIQEKLAI</sequence>
<name>A0AAW6TCR0_FAUOS</name>
<reference evidence="1" key="1">
    <citation type="submission" date="2019-04" db="EMBL/GenBank/DDBJ databases">
        <title>Moraxella osloensis CCUG 73412, isolated from corneal scrapings as causative agent of keratitis.</title>
        <authorList>
            <person name="Connolly G."/>
            <person name="Jaen-Luchoro D."/>
            <person name="Pinyeiro-Iglesias B."/>
            <person name="Curry A."/>
            <person name="Knowles S."/>
            <person name="Moore E.R.B."/>
        </authorList>
    </citation>
    <scope>NUCLEOTIDE SEQUENCE</scope>
    <source>
        <strain evidence="1">CCUG 73412</strain>
    </source>
</reference>
<organism evidence="1">
    <name type="scientific">Faucicola osloensis</name>
    <name type="common">Moraxella osloensis</name>
    <dbReference type="NCBI Taxonomy" id="34062"/>
    <lineage>
        <taxon>Bacteria</taxon>
        <taxon>Pseudomonadati</taxon>
        <taxon>Pseudomonadota</taxon>
        <taxon>Gammaproteobacteria</taxon>
        <taxon>Moraxellales</taxon>
        <taxon>Moraxellaceae</taxon>
        <taxon>Faucicola</taxon>
    </lineage>
</organism>
<proteinExistence type="predicted"/>
<dbReference type="AlphaFoldDB" id="A0AAW6TCR0"/>
<gene>
    <name evidence="1" type="ORF">E6P75_09405</name>
</gene>